<evidence type="ECO:0000256" key="1">
    <source>
        <dbReference type="SAM" id="MobiDB-lite"/>
    </source>
</evidence>
<name>A0A7S4MG95_9EUKA</name>
<dbReference type="AlphaFoldDB" id="A0A7S4MG95"/>
<organism evidence="2">
    <name type="scientific">Vannella robusta</name>
    <dbReference type="NCBI Taxonomy" id="1487602"/>
    <lineage>
        <taxon>Eukaryota</taxon>
        <taxon>Amoebozoa</taxon>
        <taxon>Discosea</taxon>
        <taxon>Flabellinia</taxon>
        <taxon>Vannellidae</taxon>
        <taxon>Vannella</taxon>
    </lineage>
</organism>
<reference evidence="2" key="1">
    <citation type="submission" date="2021-01" db="EMBL/GenBank/DDBJ databases">
        <authorList>
            <person name="Corre E."/>
            <person name="Pelletier E."/>
            <person name="Niang G."/>
            <person name="Scheremetjew M."/>
            <person name="Finn R."/>
            <person name="Kale V."/>
            <person name="Holt S."/>
            <person name="Cochrane G."/>
            <person name="Meng A."/>
            <person name="Brown T."/>
            <person name="Cohen L."/>
        </authorList>
    </citation>
    <scope>NUCLEOTIDE SEQUENCE</scope>
    <source>
        <strain evidence="2">DIVA3 518/3/11/1/6</strain>
    </source>
</reference>
<accession>A0A7S4MG95</accession>
<dbReference type="EMBL" id="HBKP01012538">
    <property type="protein sequence ID" value="CAE2220221.1"/>
    <property type="molecule type" value="Transcribed_RNA"/>
</dbReference>
<feature type="region of interest" description="Disordered" evidence="1">
    <location>
        <begin position="222"/>
        <end position="250"/>
    </location>
</feature>
<protein>
    <submittedName>
        <fullName evidence="2">Uncharacterized protein</fullName>
    </submittedName>
</protein>
<proteinExistence type="predicted"/>
<evidence type="ECO:0000313" key="2">
    <source>
        <dbReference type="EMBL" id="CAE2220221.1"/>
    </source>
</evidence>
<feature type="compositionally biased region" description="Polar residues" evidence="1">
    <location>
        <begin position="223"/>
        <end position="248"/>
    </location>
</feature>
<sequence length="268" mass="30371">MWTVLLNKKFRLNLHKMATFCVRAIGEDELVTFFRERRGDTPTNGKIELILHKEAFNQFFSKKTNARSKTKKRNGLLNRCSCQRTSDPTAEFQRLVFYAKAWNKFVNSPMFNVHCTDNMNVNETNGDKDALDQTMPANAQQSCEEMTENDENNPTLDTNGSFNSILEIDCVQTHRMLAWNAPSPSPHLKVSASRGINQVDYTQNPNTASDTPFQHFHELQAVSPDSNGKSSQGTRTIPTTPPQGSSDLSDLGEFIQWNIESGRYKVDQ</sequence>
<gene>
    <name evidence="2" type="ORF">VSP0166_LOCUS8812</name>
</gene>